<dbReference type="GO" id="GO:0004113">
    <property type="term" value="F:2',3'-cyclic-nucleotide 3'-phosphodiesterase activity"/>
    <property type="evidence" value="ECO:0007669"/>
    <property type="project" value="TreeGrafter"/>
</dbReference>
<dbReference type="InterPro" id="IPR005235">
    <property type="entry name" value="YmdB-like"/>
</dbReference>
<feature type="binding site" evidence="2">
    <location>
        <position position="173"/>
    </location>
    <ligand>
        <name>Fe cation</name>
        <dbReference type="ChEBI" id="CHEBI:24875"/>
        <label>2</label>
    </ligand>
</feature>
<dbReference type="NCBIfam" id="TIGR00282">
    <property type="entry name" value="TIGR00282 family metallophosphoesterase"/>
    <property type="match status" value="1"/>
</dbReference>
<feature type="binding site" evidence="2">
    <location>
        <position position="8"/>
    </location>
    <ligand>
        <name>Fe cation</name>
        <dbReference type="ChEBI" id="CHEBI:24875"/>
        <label>1</label>
    </ligand>
</feature>
<dbReference type="EMBL" id="CP012328">
    <property type="protein sequence ID" value="AKU79446.1"/>
    <property type="molecule type" value="Genomic_DNA"/>
</dbReference>
<feature type="binding site" evidence="2">
    <location>
        <position position="39"/>
    </location>
    <ligand>
        <name>Fe cation</name>
        <dbReference type="ChEBI" id="CHEBI:24875"/>
        <label>1</label>
    </ligand>
</feature>
<dbReference type="SUPFAM" id="SSF56300">
    <property type="entry name" value="Metallo-dependent phosphatases"/>
    <property type="match status" value="1"/>
</dbReference>
<keyword evidence="2" id="KW-0479">Metal-binding</keyword>
<dbReference type="PANTHER" id="PTHR36303">
    <property type="entry name" value="2',3'-CYCLIC-NUCLEOTIDE 2'-PHOSPHODIESTERASE"/>
    <property type="match status" value="1"/>
</dbReference>
<feature type="binding site" evidence="2">
    <location>
        <position position="175"/>
    </location>
    <ligand>
        <name>Fe cation</name>
        <dbReference type="ChEBI" id="CHEBI:24875"/>
        <label>1</label>
    </ligand>
</feature>
<proteinExistence type="predicted"/>
<evidence type="ECO:0000313" key="3">
    <source>
        <dbReference type="EMBL" id="AKU79446.1"/>
    </source>
</evidence>
<dbReference type="PANTHER" id="PTHR36303:SF1">
    <property type="entry name" value="2',3'-CYCLIC-NUCLEOTIDE 2'-PHOSPHODIESTERASE"/>
    <property type="match status" value="1"/>
</dbReference>
<feature type="binding site" evidence="2">
    <location>
        <position position="40"/>
    </location>
    <ligand>
        <name>Fe cation</name>
        <dbReference type="ChEBI" id="CHEBI:24875"/>
        <label>1</label>
    </ligand>
</feature>
<dbReference type="Pfam" id="PF13277">
    <property type="entry name" value="YmdB"/>
    <property type="match status" value="1"/>
</dbReference>
<feature type="binding site" evidence="2">
    <location>
        <position position="39"/>
    </location>
    <ligand>
        <name>Fe cation</name>
        <dbReference type="ChEBI" id="CHEBI:24875"/>
        <label>2</label>
    </ligand>
</feature>
<name>A0A0K1P556_9MOLU</name>
<dbReference type="CDD" id="cd07382">
    <property type="entry name" value="MPP_DR1281"/>
    <property type="match status" value="1"/>
</dbReference>
<dbReference type="RefSeq" id="WP_075048049.1">
    <property type="nucleotide sequence ID" value="NZ_CP012328.1"/>
</dbReference>
<sequence>MNILFIGDVFSLPGREVIEKNIDSIIKSYDISFVIANGENISHGKGINKKHYEFLKNNKVNVITSGNHIFKQKETLEYIKTTNDLLRPANMHSDLPGLGTIKLSINNKSIRVTNLMGRVFMDLVDNPYVVFEKILENDDSDIHIVDFHAEASAEKAAFAYNYDGKISALLGTHTHVQTADEQILPLGTAFITDVGMTGPINSIIGVNPSEVINKEKTGLPTKFIPSTNDGKLCGVVLSFDDITNKVLRIKRLQVT</sequence>
<dbReference type="PATRIC" id="fig|216946.3.peg.199"/>
<dbReference type="PIRSF" id="PIRSF004789">
    <property type="entry name" value="DR1281"/>
    <property type="match status" value="1"/>
</dbReference>
<dbReference type="Proteomes" id="UP000067243">
    <property type="component" value="Chromosome"/>
</dbReference>
<organism evidence="3 4">
    <name type="scientific">Spiroplasma turonicum</name>
    <dbReference type="NCBI Taxonomy" id="216946"/>
    <lineage>
        <taxon>Bacteria</taxon>
        <taxon>Bacillati</taxon>
        <taxon>Mycoplasmatota</taxon>
        <taxon>Mollicutes</taxon>
        <taxon>Entomoplasmatales</taxon>
        <taxon>Spiroplasmataceae</taxon>
        <taxon>Spiroplasma</taxon>
    </lineage>
</organism>
<gene>
    <name evidence="3" type="primary">ymdB</name>
    <name evidence="3" type="ORF">STURON_00200</name>
</gene>
<feature type="binding site" evidence="2">
    <location>
        <position position="148"/>
    </location>
    <ligand>
        <name>Fe cation</name>
        <dbReference type="ChEBI" id="CHEBI:24875"/>
        <label>2</label>
    </ligand>
</feature>
<protein>
    <submittedName>
        <fullName evidence="3">Putative metallophosphatase</fullName>
    </submittedName>
</protein>
<evidence type="ECO:0000256" key="2">
    <source>
        <dbReference type="PIRSR" id="PIRSR004789-51"/>
    </source>
</evidence>
<accession>A0A0K1P556</accession>
<dbReference type="OrthoDB" id="9801109at2"/>
<reference evidence="3 4" key="1">
    <citation type="journal article" date="2015" name="Genome Announc.">
        <title>Complete Genome Sequence of Spiroplasma turonicum Strain Tab4cT, a Parasite of a Horse Fly, Haematopota sp. (Diptera: Tabanidae).</title>
        <authorList>
            <person name="Davis R.E."/>
            <person name="Shao J."/>
            <person name="Zhao Y."/>
            <person name="Gasparich G.E."/>
            <person name="Gaynor B.J."/>
            <person name="Donofrio N."/>
        </authorList>
    </citation>
    <scope>NUCLEOTIDE SEQUENCE [LARGE SCALE GENOMIC DNA]</scope>
    <source>
        <strain evidence="3 4">Tab4c</strain>
    </source>
</reference>
<dbReference type="KEGG" id="stur:STURON_00200"/>
<dbReference type="STRING" id="216946.STURO_v1c01990"/>
<feature type="binding site" evidence="2">
    <location>
        <position position="67"/>
    </location>
    <ligand>
        <name>Fe cation</name>
        <dbReference type="ChEBI" id="CHEBI:24875"/>
        <label>2</label>
    </ligand>
</feature>
<feature type="active site" description="Proton donor" evidence="1">
    <location>
        <position position="68"/>
    </location>
</feature>
<keyword evidence="4" id="KW-1185">Reference proteome</keyword>
<dbReference type="AlphaFoldDB" id="A0A0K1P556"/>
<dbReference type="GO" id="GO:0046872">
    <property type="term" value="F:metal ion binding"/>
    <property type="evidence" value="ECO:0007669"/>
    <property type="project" value="UniProtKB-KW"/>
</dbReference>
<dbReference type="InterPro" id="IPR029052">
    <property type="entry name" value="Metallo-depent_PP-like"/>
</dbReference>
<evidence type="ECO:0000256" key="1">
    <source>
        <dbReference type="PIRSR" id="PIRSR004789-50"/>
    </source>
</evidence>
<dbReference type="Gene3D" id="3.60.21.10">
    <property type="match status" value="1"/>
</dbReference>
<evidence type="ECO:0000313" key="4">
    <source>
        <dbReference type="Proteomes" id="UP000067243"/>
    </source>
</evidence>